<comment type="caution">
    <text evidence="2">The sequence shown here is derived from an EMBL/GenBank/DDBJ whole genome shotgun (WGS) entry which is preliminary data.</text>
</comment>
<reference evidence="2 3" key="1">
    <citation type="journal article" date="2016" name="Genome Announc.">
        <title>Draft Genome Sequence of Planomonospora sphaerica JCM9374, a Rare Actinomycete.</title>
        <authorList>
            <person name="Dohra H."/>
            <person name="Suzuki T."/>
            <person name="Inoue Y."/>
            <person name="Kodani S."/>
        </authorList>
    </citation>
    <scope>NUCLEOTIDE SEQUENCE [LARGE SCALE GENOMIC DNA]</scope>
    <source>
        <strain evidence="2 3">JCM 9374</strain>
    </source>
</reference>
<dbReference type="AlphaFoldDB" id="A0A171CGD5"/>
<feature type="transmembrane region" description="Helical" evidence="1">
    <location>
        <begin position="58"/>
        <end position="81"/>
    </location>
</feature>
<evidence type="ECO:0000313" key="2">
    <source>
        <dbReference type="EMBL" id="GAT66666.1"/>
    </source>
</evidence>
<reference evidence="3" key="2">
    <citation type="submission" date="2016-04" db="EMBL/GenBank/DDBJ databases">
        <title>Planomonospora sphaerica JCM9374 whole genome shotgun sequence.</title>
        <authorList>
            <person name="Suzuki T."/>
            <person name="Dohra H."/>
            <person name="Kodani S."/>
        </authorList>
    </citation>
    <scope>NUCLEOTIDE SEQUENCE [LARGE SCALE GENOMIC DNA]</scope>
    <source>
        <strain evidence="3">JCM 9374</strain>
    </source>
</reference>
<organism evidence="2 3">
    <name type="scientific">Planomonospora sphaerica</name>
    <dbReference type="NCBI Taxonomy" id="161355"/>
    <lineage>
        <taxon>Bacteria</taxon>
        <taxon>Bacillati</taxon>
        <taxon>Actinomycetota</taxon>
        <taxon>Actinomycetes</taxon>
        <taxon>Streptosporangiales</taxon>
        <taxon>Streptosporangiaceae</taxon>
        <taxon>Planomonospora</taxon>
    </lineage>
</organism>
<feature type="transmembrane region" description="Helical" evidence="1">
    <location>
        <begin position="6"/>
        <end position="22"/>
    </location>
</feature>
<keyword evidence="1" id="KW-1133">Transmembrane helix</keyword>
<accession>A0A171CGD5</accession>
<gene>
    <name evidence="2" type="ORF">PS9374_02316</name>
</gene>
<dbReference type="EMBL" id="BDCX01000005">
    <property type="protein sequence ID" value="GAT66666.1"/>
    <property type="molecule type" value="Genomic_DNA"/>
</dbReference>
<protein>
    <submittedName>
        <fullName evidence="2">Uncharacterized protein</fullName>
    </submittedName>
</protein>
<dbReference type="Proteomes" id="UP000077701">
    <property type="component" value="Unassembled WGS sequence"/>
</dbReference>
<evidence type="ECO:0000313" key="3">
    <source>
        <dbReference type="Proteomes" id="UP000077701"/>
    </source>
</evidence>
<sequence>MGTSDGRVLIIIVIASIAFFVGRRFQRTRDTWAGWGSAIKDAKAAADKIPKAKADAWAAVRGMLAVGVVVLIFFAVVVNALRYG</sequence>
<keyword evidence="1" id="KW-0812">Transmembrane</keyword>
<name>A0A171CGD5_9ACTN</name>
<evidence type="ECO:0000256" key="1">
    <source>
        <dbReference type="SAM" id="Phobius"/>
    </source>
</evidence>
<keyword evidence="3" id="KW-1185">Reference proteome</keyword>
<keyword evidence="1" id="KW-0472">Membrane</keyword>
<dbReference type="RefSeq" id="WP_068896800.1">
    <property type="nucleotide sequence ID" value="NZ_BDCX01000005.1"/>
</dbReference>
<proteinExistence type="predicted"/>